<keyword evidence="1" id="KW-0732">Signal</keyword>
<dbReference type="OrthoDB" id="8370150at2"/>
<dbReference type="KEGG" id="mee:DA075_22350"/>
<dbReference type="EMBL" id="CP028843">
    <property type="protein sequence ID" value="AWB23301.1"/>
    <property type="molecule type" value="Genomic_DNA"/>
</dbReference>
<reference evidence="3 4" key="1">
    <citation type="submission" date="2018-04" db="EMBL/GenBank/DDBJ databases">
        <title>Methylobacterium sp. PR1016A genome.</title>
        <authorList>
            <person name="Park W."/>
        </authorList>
    </citation>
    <scope>NUCLEOTIDE SEQUENCE [LARGE SCALE GENOMIC DNA]</scope>
    <source>
        <strain evidence="3 4">PR1016A</strain>
    </source>
</reference>
<dbReference type="RefSeq" id="WP_099955097.1">
    <property type="nucleotide sequence ID" value="NZ_CP028843.1"/>
</dbReference>
<dbReference type="Pfam" id="PF13924">
    <property type="entry name" value="Lipocalin_5"/>
    <property type="match status" value="1"/>
</dbReference>
<evidence type="ECO:0000256" key="1">
    <source>
        <dbReference type="SAM" id="SignalP"/>
    </source>
</evidence>
<feature type="chain" id="PRO_5015352262" description="Lipocalin-like domain-containing protein" evidence="1">
    <location>
        <begin position="20"/>
        <end position="162"/>
    </location>
</feature>
<gene>
    <name evidence="3" type="ORF">DA075_22350</name>
</gene>
<evidence type="ECO:0000313" key="3">
    <source>
        <dbReference type="EMBL" id="AWB23301.1"/>
    </source>
</evidence>
<dbReference type="Proteomes" id="UP000244755">
    <property type="component" value="Chromosome 1"/>
</dbReference>
<evidence type="ECO:0000313" key="4">
    <source>
        <dbReference type="Proteomes" id="UP000244755"/>
    </source>
</evidence>
<feature type="domain" description="Lipocalin-like" evidence="2">
    <location>
        <begin position="26"/>
        <end position="161"/>
    </location>
</feature>
<dbReference type="AlphaFoldDB" id="A0A2R4WP22"/>
<name>A0A2R4WP22_9HYPH</name>
<keyword evidence="4" id="KW-1185">Reference proteome</keyword>
<organism evidence="3 4">
    <name type="scientific">Methylobacterium currus</name>
    <dbReference type="NCBI Taxonomy" id="2051553"/>
    <lineage>
        <taxon>Bacteria</taxon>
        <taxon>Pseudomonadati</taxon>
        <taxon>Pseudomonadota</taxon>
        <taxon>Alphaproteobacteria</taxon>
        <taxon>Hyphomicrobiales</taxon>
        <taxon>Methylobacteriaceae</taxon>
        <taxon>Methylobacterium</taxon>
    </lineage>
</organism>
<sequence length="162" mass="18212">MKFLAIALALSVSASAVQALEKEDIIGTWKLVSSKRKIIDTGEEINTYGAHPTGWINYDRGGRVMALIVNDDRPKPETIEKMTDAERIKLFKSVLAYSGSYSFDGKSISHKIDTSWNEIWTGTTQIRDIERQGDRLIYTTRPAPFSGDGRMSVVTLIWEKAR</sequence>
<accession>A0A2R4WP22</accession>
<proteinExistence type="predicted"/>
<feature type="signal peptide" evidence="1">
    <location>
        <begin position="1"/>
        <end position="19"/>
    </location>
</feature>
<dbReference type="InterPro" id="IPR024311">
    <property type="entry name" value="Lipocalin-like"/>
</dbReference>
<protein>
    <recommendedName>
        <fullName evidence="2">Lipocalin-like domain-containing protein</fullName>
    </recommendedName>
</protein>
<evidence type="ECO:0000259" key="2">
    <source>
        <dbReference type="Pfam" id="PF13924"/>
    </source>
</evidence>